<feature type="domain" description="FAD dependent oxidoreductase" evidence="2">
    <location>
        <begin position="8"/>
        <end position="344"/>
    </location>
</feature>
<proteinExistence type="predicted"/>
<evidence type="ECO:0000313" key="4">
    <source>
        <dbReference type="Proteomes" id="UP001155128"/>
    </source>
</evidence>
<name>A0A9X2EKP0_9SPHN</name>
<dbReference type="SUPFAM" id="SSF51905">
    <property type="entry name" value="FAD/NAD(P)-binding domain"/>
    <property type="match status" value="1"/>
</dbReference>
<dbReference type="GO" id="GO:0005737">
    <property type="term" value="C:cytoplasm"/>
    <property type="evidence" value="ECO:0007669"/>
    <property type="project" value="TreeGrafter"/>
</dbReference>
<organism evidence="3 4">
    <name type="scientific">Sphingomicrobium sediminis</name>
    <dbReference type="NCBI Taxonomy" id="2950949"/>
    <lineage>
        <taxon>Bacteria</taxon>
        <taxon>Pseudomonadati</taxon>
        <taxon>Pseudomonadota</taxon>
        <taxon>Alphaproteobacteria</taxon>
        <taxon>Sphingomonadales</taxon>
        <taxon>Sphingomonadaceae</taxon>
        <taxon>Sphingomicrobium</taxon>
    </lineage>
</organism>
<dbReference type="Gene3D" id="3.30.9.10">
    <property type="entry name" value="D-Amino Acid Oxidase, subunit A, domain 2"/>
    <property type="match status" value="1"/>
</dbReference>
<dbReference type="PANTHER" id="PTHR13847:SF287">
    <property type="entry name" value="FAD-DEPENDENT OXIDOREDUCTASE DOMAIN-CONTAINING PROTEIN 1"/>
    <property type="match status" value="1"/>
</dbReference>
<dbReference type="AlphaFoldDB" id="A0A9X2EKP0"/>
<gene>
    <name evidence="3" type="ORF">NDO55_04695</name>
</gene>
<dbReference type="GO" id="GO:0016491">
    <property type="term" value="F:oxidoreductase activity"/>
    <property type="evidence" value="ECO:0007669"/>
    <property type="project" value="UniProtKB-KW"/>
</dbReference>
<dbReference type="Pfam" id="PF01266">
    <property type="entry name" value="DAO"/>
    <property type="match status" value="1"/>
</dbReference>
<dbReference type="InterPro" id="IPR036188">
    <property type="entry name" value="FAD/NAD-bd_sf"/>
</dbReference>
<dbReference type="Proteomes" id="UP001155128">
    <property type="component" value="Unassembled WGS sequence"/>
</dbReference>
<keyword evidence="4" id="KW-1185">Reference proteome</keyword>
<dbReference type="EMBL" id="JAMSHT010000001">
    <property type="protein sequence ID" value="MCM8557114.1"/>
    <property type="molecule type" value="Genomic_DNA"/>
</dbReference>
<evidence type="ECO:0000259" key="2">
    <source>
        <dbReference type="Pfam" id="PF01266"/>
    </source>
</evidence>
<dbReference type="PANTHER" id="PTHR13847">
    <property type="entry name" value="SARCOSINE DEHYDROGENASE-RELATED"/>
    <property type="match status" value="1"/>
</dbReference>
<dbReference type="Gene3D" id="3.50.50.60">
    <property type="entry name" value="FAD/NAD(P)-binding domain"/>
    <property type="match status" value="1"/>
</dbReference>
<accession>A0A9X2EKP0</accession>
<protein>
    <submittedName>
        <fullName evidence="3">FAD-binding oxidoreductase</fullName>
    </submittedName>
</protein>
<comment type="caution">
    <text evidence="3">The sequence shown here is derived from an EMBL/GenBank/DDBJ whole genome shotgun (WGS) entry which is preliminary data.</text>
</comment>
<dbReference type="RefSeq" id="WP_252112890.1">
    <property type="nucleotide sequence ID" value="NZ_JAMSHT010000001.1"/>
</dbReference>
<sequence>MNPDFFSDTVVVGAGIAGAALGAHLARRGLEVTLLESEERPGYHSTGRSAAFWLESYGGAAVSPLTAASRAFLEQPPANFSPHGFLSPRGAIHVARDSVEQPFADIPPGVATERLDPARLKSLVPGLRDGWSRGLAEPSCRDIDVAGLHQAYLSSLTRMGGKMLTSAELAEASYKGGRWAIRLRDGREGEATQLVNAAGAWADEVAKRCGIEPLGFVPKRRTMMQLRVDRQGMKGLPLVADTEGRFYFRGEGEQTIWLSPHDETDCDPCDAAPEELAVAEAIDRLGTIVDWKVEKVERKWAGLRTFSPDRNPVFGRDPGQPAFFWYAGQGGTGIQSQPAAAALARAIFMDDEPTGVAGGLSTRAFLPERFF</sequence>
<evidence type="ECO:0000313" key="3">
    <source>
        <dbReference type="EMBL" id="MCM8557114.1"/>
    </source>
</evidence>
<dbReference type="InterPro" id="IPR006076">
    <property type="entry name" value="FAD-dep_OxRdtase"/>
</dbReference>
<keyword evidence="1" id="KW-0560">Oxidoreductase</keyword>
<evidence type="ECO:0000256" key="1">
    <source>
        <dbReference type="ARBA" id="ARBA00023002"/>
    </source>
</evidence>
<reference evidence="3" key="1">
    <citation type="submission" date="2022-06" db="EMBL/GenBank/DDBJ databases">
        <title>Sphingomicrobium sedimins sp. nov., a marine bacterium isolated from tidal flat.</title>
        <authorList>
            <person name="Kim C.-H."/>
            <person name="Yoo Y."/>
            <person name="Kim J.-J."/>
        </authorList>
    </citation>
    <scope>NUCLEOTIDE SEQUENCE</scope>
    <source>
        <strain evidence="3">GRR-S6-50</strain>
    </source>
</reference>